<keyword evidence="3" id="KW-1185">Reference proteome</keyword>
<dbReference type="InterPro" id="IPR036770">
    <property type="entry name" value="Ankyrin_rpt-contain_sf"/>
</dbReference>
<dbReference type="SUPFAM" id="SSF48403">
    <property type="entry name" value="Ankyrin repeat"/>
    <property type="match status" value="1"/>
</dbReference>
<evidence type="ECO:0000313" key="3">
    <source>
        <dbReference type="Proteomes" id="UP001150925"/>
    </source>
</evidence>
<comment type="caution">
    <text evidence="2">The sequence shown here is derived from an EMBL/GenBank/DDBJ whole genome shotgun (WGS) entry which is preliminary data.</text>
</comment>
<name>A0A9W8AUE4_9FUNG</name>
<organism evidence="2 3">
    <name type="scientific">Dispira parvispora</name>
    <dbReference type="NCBI Taxonomy" id="1520584"/>
    <lineage>
        <taxon>Eukaryota</taxon>
        <taxon>Fungi</taxon>
        <taxon>Fungi incertae sedis</taxon>
        <taxon>Zoopagomycota</taxon>
        <taxon>Kickxellomycotina</taxon>
        <taxon>Dimargaritomycetes</taxon>
        <taxon>Dimargaritales</taxon>
        <taxon>Dimargaritaceae</taxon>
        <taxon>Dispira</taxon>
    </lineage>
</organism>
<evidence type="ECO:0000256" key="1">
    <source>
        <dbReference type="SAM" id="MobiDB-lite"/>
    </source>
</evidence>
<dbReference type="AlphaFoldDB" id="A0A9W8AUE4"/>
<accession>A0A9W8AUE4</accession>
<feature type="region of interest" description="Disordered" evidence="1">
    <location>
        <begin position="99"/>
        <end position="126"/>
    </location>
</feature>
<evidence type="ECO:0000313" key="2">
    <source>
        <dbReference type="EMBL" id="KAJ1966909.1"/>
    </source>
</evidence>
<dbReference type="OrthoDB" id="539213at2759"/>
<reference evidence="2" key="1">
    <citation type="submission" date="2022-07" db="EMBL/GenBank/DDBJ databases">
        <title>Phylogenomic reconstructions and comparative analyses of Kickxellomycotina fungi.</title>
        <authorList>
            <person name="Reynolds N.K."/>
            <person name="Stajich J.E."/>
            <person name="Barry K."/>
            <person name="Grigoriev I.V."/>
            <person name="Crous P."/>
            <person name="Smith M.E."/>
        </authorList>
    </citation>
    <scope>NUCLEOTIDE SEQUENCE</scope>
    <source>
        <strain evidence="2">RSA 1196</strain>
    </source>
</reference>
<protein>
    <submittedName>
        <fullName evidence="2">Uncharacterized protein</fullName>
    </submittedName>
</protein>
<sequence>MGEETPQLLQPPPVGCNFTRLPFEILSKVFILSQSPEFCLINRYCYVVANHPKNQTAWLLHRHQGIAQHALRNSLLWGFCNLHLVHDLEHVVDLQRGIDESNGQGYRPPKQILGKRDRNDLTSTPKYLPASKRVRKAESPITEYSDSEDCATTSTNPPKFWTLFYGHCRLSRRFFNYTSTPAPIQRFITAMLRRGVPGDEPMGFPLVKSVQLENIRMTQYLLQYGANPDILDNAAIKLAVRRNDYQLTQLLLNHNAHPSPVALRCAIVSGNSKLAQLLLQYGAVPDMSTVRLLSTI</sequence>
<dbReference type="EMBL" id="JANBPY010000428">
    <property type="protein sequence ID" value="KAJ1966909.1"/>
    <property type="molecule type" value="Genomic_DNA"/>
</dbReference>
<dbReference type="Proteomes" id="UP001150925">
    <property type="component" value="Unassembled WGS sequence"/>
</dbReference>
<dbReference type="Gene3D" id="1.25.40.20">
    <property type="entry name" value="Ankyrin repeat-containing domain"/>
    <property type="match status" value="1"/>
</dbReference>
<gene>
    <name evidence="2" type="ORF">IWQ62_002173</name>
</gene>
<proteinExistence type="predicted"/>